<reference evidence="1 2" key="1">
    <citation type="submission" date="2018-09" db="EMBL/GenBank/DDBJ databases">
        <authorList>
            <person name="Zhu H."/>
        </authorList>
    </citation>
    <scope>NUCLEOTIDE SEQUENCE [LARGE SCALE GENOMIC DNA]</scope>
    <source>
        <strain evidence="1 2">K1W22B-8</strain>
    </source>
</reference>
<comment type="caution">
    <text evidence="1">The sequence shown here is derived from an EMBL/GenBank/DDBJ whole genome shotgun (WGS) entry which is preliminary data.</text>
</comment>
<evidence type="ECO:0000313" key="2">
    <source>
        <dbReference type="Proteomes" id="UP000284605"/>
    </source>
</evidence>
<dbReference type="Proteomes" id="UP000284605">
    <property type="component" value="Unassembled WGS sequence"/>
</dbReference>
<name>A0A418W9I4_9PROT</name>
<dbReference type="EMBL" id="QYUK01000011">
    <property type="protein sequence ID" value="RJF86677.1"/>
    <property type="molecule type" value="Genomic_DNA"/>
</dbReference>
<proteinExistence type="predicted"/>
<organism evidence="1 2">
    <name type="scientific">Oleomonas cavernae</name>
    <dbReference type="NCBI Taxonomy" id="2320859"/>
    <lineage>
        <taxon>Bacteria</taxon>
        <taxon>Pseudomonadati</taxon>
        <taxon>Pseudomonadota</taxon>
        <taxon>Alphaproteobacteria</taxon>
        <taxon>Acetobacterales</taxon>
        <taxon>Acetobacteraceae</taxon>
        <taxon>Oleomonas</taxon>
    </lineage>
</organism>
<accession>A0A418W9I4</accession>
<protein>
    <submittedName>
        <fullName evidence="1">Uncharacterized protein</fullName>
    </submittedName>
</protein>
<evidence type="ECO:0000313" key="1">
    <source>
        <dbReference type="EMBL" id="RJF86677.1"/>
    </source>
</evidence>
<gene>
    <name evidence="1" type="ORF">D3874_06285</name>
</gene>
<keyword evidence="2" id="KW-1185">Reference proteome</keyword>
<dbReference type="RefSeq" id="WP_119777322.1">
    <property type="nucleotide sequence ID" value="NZ_QYUK01000011.1"/>
</dbReference>
<sequence length="173" mass="18107">MIRESSTAATSPATGDSLAALTQALADLTAGADTGGAMIAAIREVVPRLSLPPARRSLIRRLWGRVPGEQAGPDDAVVAMTGRLRDLIAHAEGRAATIDWIADQAKALAVANGGEESVRLQLLAAAQAALRAEHAAAAWGRHFVETTLPLWRATQNTVARHAILTAALKPEDQ</sequence>
<dbReference type="AlphaFoldDB" id="A0A418W9I4"/>